<protein>
    <recommendedName>
        <fullName evidence="6">FYVE-type domain-containing protein</fullName>
    </recommendedName>
</protein>
<organism evidence="7 8">
    <name type="scientific">Clohesyomyces aquaticus</name>
    <dbReference type="NCBI Taxonomy" id="1231657"/>
    <lineage>
        <taxon>Eukaryota</taxon>
        <taxon>Fungi</taxon>
        <taxon>Dikarya</taxon>
        <taxon>Ascomycota</taxon>
        <taxon>Pezizomycotina</taxon>
        <taxon>Dothideomycetes</taxon>
        <taxon>Pleosporomycetidae</taxon>
        <taxon>Pleosporales</taxon>
        <taxon>Lindgomycetaceae</taxon>
        <taxon>Clohesyomyces</taxon>
    </lineage>
</organism>
<dbReference type="PROSITE" id="PS50178">
    <property type="entry name" value="ZF_FYVE"/>
    <property type="match status" value="1"/>
</dbReference>
<evidence type="ECO:0000313" key="7">
    <source>
        <dbReference type="EMBL" id="ORY16384.1"/>
    </source>
</evidence>
<dbReference type="Gene3D" id="3.30.40.10">
    <property type="entry name" value="Zinc/RING finger domain, C3HC4 (zinc finger)"/>
    <property type="match status" value="1"/>
</dbReference>
<dbReference type="STRING" id="1231657.A0A1Y2A1P9"/>
<dbReference type="GO" id="GO:0008270">
    <property type="term" value="F:zinc ion binding"/>
    <property type="evidence" value="ECO:0007669"/>
    <property type="project" value="UniProtKB-KW"/>
</dbReference>
<feature type="region of interest" description="Disordered" evidence="5">
    <location>
        <begin position="82"/>
        <end position="113"/>
    </location>
</feature>
<gene>
    <name evidence="7" type="ORF">BCR34DRAFT_584331</name>
</gene>
<evidence type="ECO:0000256" key="1">
    <source>
        <dbReference type="ARBA" id="ARBA00022723"/>
    </source>
</evidence>
<evidence type="ECO:0000256" key="3">
    <source>
        <dbReference type="ARBA" id="ARBA00022833"/>
    </source>
</evidence>
<dbReference type="SMART" id="SM00064">
    <property type="entry name" value="FYVE"/>
    <property type="match status" value="1"/>
</dbReference>
<dbReference type="InterPro" id="IPR013083">
    <property type="entry name" value="Znf_RING/FYVE/PHD"/>
</dbReference>
<dbReference type="Proteomes" id="UP000193144">
    <property type="component" value="Unassembled WGS sequence"/>
</dbReference>
<feature type="compositionally biased region" description="Low complexity" evidence="5">
    <location>
        <begin position="232"/>
        <end position="244"/>
    </location>
</feature>
<name>A0A1Y2A1P9_9PLEO</name>
<keyword evidence="8" id="KW-1185">Reference proteome</keyword>
<keyword evidence="1" id="KW-0479">Metal-binding</keyword>
<comment type="caution">
    <text evidence="7">The sequence shown here is derived from an EMBL/GenBank/DDBJ whole genome shotgun (WGS) entry which is preliminary data.</text>
</comment>
<dbReference type="OrthoDB" id="10018316at2759"/>
<dbReference type="InterPro" id="IPR011011">
    <property type="entry name" value="Znf_FYVE_PHD"/>
</dbReference>
<evidence type="ECO:0000256" key="4">
    <source>
        <dbReference type="PROSITE-ProRule" id="PRU00091"/>
    </source>
</evidence>
<keyword evidence="2 4" id="KW-0863">Zinc-finger</keyword>
<dbReference type="EMBL" id="MCFA01000018">
    <property type="protein sequence ID" value="ORY16384.1"/>
    <property type="molecule type" value="Genomic_DNA"/>
</dbReference>
<evidence type="ECO:0000256" key="2">
    <source>
        <dbReference type="ARBA" id="ARBA00022771"/>
    </source>
</evidence>
<feature type="region of interest" description="Disordered" evidence="5">
    <location>
        <begin position="232"/>
        <end position="260"/>
    </location>
</feature>
<dbReference type="PANTHER" id="PTHR39490">
    <property type="entry name" value="ARRESTIN DOMAIN-CONTAINING PROTEIN D"/>
    <property type="match status" value="1"/>
</dbReference>
<proteinExistence type="predicted"/>
<reference evidence="7 8" key="1">
    <citation type="submission" date="2016-07" db="EMBL/GenBank/DDBJ databases">
        <title>Pervasive Adenine N6-methylation of Active Genes in Fungi.</title>
        <authorList>
            <consortium name="DOE Joint Genome Institute"/>
            <person name="Mondo S.J."/>
            <person name="Dannebaum R.O."/>
            <person name="Kuo R.C."/>
            <person name="Labutti K."/>
            <person name="Haridas S."/>
            <person name="Kuo A."/>
            <person name="Salamov A."/>
            <person name="Ahrendt S.R."/>
            <person name="Lipzen A."/>
            <person name="Sullivan W."/>
            <person name="Andreopoulos W.B."/>
            <person name="Clum A."/>
            <person name="Lindquist E."/>
            <person name="Daum C."/>
            <person name="Ramamoorthy G.K."/>
            <person name="Gryganskyi A."/>
            <person name="Culley D."/>
            <person name="Magnuson J.K."/>
            <person name="James T.Y."/>
            <person name="O'Malley M.A."/>
            <person name="Stajich J.E."/>
            <person name="Spatafora J.W."/>
            <person name="Visel A."/>
            <person name="Grigoriev I.V."/>
        </authorList>
    </citation>
    <scope>NUCLEOTIDE SEQUENCE [LARGE SCALE GENOMIC DNA]</scope>
    <source>
        <strain evidence="7 8">CBS 115471</strain>
    </source>
</reference>
<evidence type="ECO:0000313" key="8">
    <source>
        <dbReference type="Proteomes" id="UP000193144"/>
    </source>
</evidence>
<keyword evidence="3" id="KW-0862">Zinc</keyword>
<evidence type="ECO:0000259" key="6">
    <source>
        <dbReference type="PROSITE" id="PS50178"/>
    </source>
</evidence>
<accession>A0A1Y2A1P9</accession>
<dbReference type="SUPFAM" id="SSF57903">
    <property type="entry name" value="FYVE/PHD zinc finger"/>
    <property type="match status" value="1"/>
</dbReference>
<dbReference type="InterPro" id="IPR017455">
    <property type="entry name" value="Znf_FYVE-rel"/>
</dbReference>
<dbReference type="Pfam" id="PF01363">
    <property type="entry name" value="FYVE"/>
    <property type="match status" value="1"/>
</dbReference>
<dbReference type="AlphaFoldDB" id="A0A1Y2A1P9"/>
<evidence type="ECO:0000256" key="5">
    <source>
        <dbReference type="SAM" id="MobiDB-lite"/>
    </source>
</evidence>
<dbReference type="CDD" id="cd15760">
    <property type="entry name" value="FYVE_scVPS27p_like"/>
    <property type="match status" value="1"/>
</dbReference>
<feature type="domain" description="FYVE-type" evidence="6">
    <location>
        <begin position="167"/>
        <end position="222"/>
    </location>
</feature>
<sequence length="277" mass="30724">MATDFSTATVAPQPAPYQQHAYKTSAHYTPMASGANSPMNVSPTSPRSTMGMTRDFPTALQTKYIPPIRPRKGPLYVPAALRKTETPGRQSPPKVDSAVDSPDGSWSTGGGVRRSTSDIVVPYPAAIDTADMHSMYNEAPLSPVAGPITRNHWQLDDNIPVCHGDDCEAKFGFWVRRHHCRKCGHIFCYQHSQHKVKLDEHARFHPEGELHRACDRCYLQFVHWERMRSSRANSESSSSDSTAAVQIDTPTTAKRPEANRVGSLATSFQGAWNWSTF</sequence>
<dbReference type="PANTHER" id="PTHR39490:SF8">
    <property type="entry name" value="ZINC FINGER FYVE DOMAIN-CONTAINING PROTEIN 21"/>
    <property type="match status" value="1"/>
</dbReference>
<dbReference type="InterPro" id="IPR000306">
    <property type="entry name" value="Znf_FYVE"/>
</dbReference>
<dbReference type="InterPro" id="IPR052113">
    <property type="entry name" value="FYVE-type_Zinc_Finger"/>
</dbReference>